<accession>A0A9W9HJF7</accession>
<keyword evidence="4" id="KW-0732">Signal</keyword>
<reference evidence="5" key="1">
    <citation type="submission" date="2022-12" db="EMBL/GenBank/DDBJ databases">
        <authorList>
            <person name="Petersen C."/>
        </authorList>
    </citation>
    <scope>NUCLEOTIDE SEQUENCE</scope>
    <source>
        <strain evidence="5">IBT 21472</strain>
    </source>
</reference>
<evidence type="ECO:0000313" key="5">
    <source>
        <dbReference type="EMBL" id="KAJ5325036.1"/>
    </source>
</evidence>
<feature type="chain" id="PRO_5041155187" description="Allergen Asp f 15" evidence="4">
    <location>
        <begin position="21"/>
        <end position="152"/>
    </location>
</feature>
<evidence type="ECO:0000313" key="6">
    <source>
        <dbReference type="Proteomes" id="UP001147746"/>
    </source>
</evidence>
<keyword evidence="6" id="KW-1185">Reference proteome</keyword>
<protein>
    <recommendedName>
        <fullName evidence="7">Allergen Asp f 15</fullName>
    </recommendedName>
</protein>
<gene>
    <name evidence="5" type="ORF">N7476_003636</name>
</gene>
<evidence type="ECO:0000256" key="3">
    <source>
        <dbReference type="ARBA" id="ARBA00022525"/>
    </source>
</evidence>
<name>A0A9W9HJF7_9EURO</name>
<evidence type="ECO:0000256" key="2">
    <source>
        <dbReference type="ARBA" id="ARBA00010421"/>
    </source>
</evidence>
<feature type="signal peptide" evidence="4">
    <location>
        <begin position="1"/>
        <end position="20"/>
    </location>
</feature>
<dbReference type="OrthoDB" id="4898945at2759"/>
<dbReference type="CDD" id="cd22778">
    <property type="entry name" value="DPBB_CEPL-like"/>
    <property type="match status" value="1"/>
</dbReference>
<dbReference type="GO" id="GO:0005576">
    <property type="term" value="C:extracellular region"/>
    <property type="evidence" value="ECO:0007669"/>
    <property type="project" value="UniProtKB-SubCell"/>
</dbReference>
<evidence type="ECO:0008006" key="7">
    <source>
        <dbReference type="Google" id="ProtNLM"/>
    </source>
</evidence>
<dbReference type="Gene3D" id="2.40.40.10">
    <property type="entry name" value="RlpA-like domain"/>
    <property type="match status" value="1"/>
</dbReference>
<evidence type="ECO:0000256" key="1">
    <source>
        <dbReference type="ARBA" id="ARBA00004613"/>
    </source>
</evidence>
<keyword evidence="3" id="KW-0964">Secreted</keyword>
<comment type="caution">
    <text evidence="5">The sequence shown here is derived from an EMBL/GenBank/DDBJ whole genome shotgun (WGS) entry which is preliminary data.</text>
</comment>
<dbReference type="InterPro" id="IPR036908">
    <property type="entry name" value="RlpA-like_sf"/>
</dbReference>
<organism evidence="5 6">
    <name type="scientific">Penicillium atrosanguineum</name>
    <dbReference type="NCBI Taxonomy" id="1132637"/>
    <lineage>
        <taxon>Eukaryota</taxon>
        <taxon>Fungi</taxon>
        <taxon>Dikarya</taxon>
        <taxon>Ascomycota</taxon>
        <taxon>Pezizomycotina</taxon>
        <taxon>Eurotiomycetes</taxon>
        <taxon>Eurotiomycetidae</taxon>
        <taxon>Eurotiales</taxon>
        <taxon>Aspergillaceae</taxon>
        <taxon>Penicillium</taxon>
    </lineage>
</organism>
<reference evidence="5" key="2">
    <citation type="journal article" date="2023" name="IMA Fungus">
        <title>Comparative genomic study of the Penicillium genus elucidates a diverse pangenome and 15 lateral gene transfer events.</title>
        <authorList>
            <person name="Petersen C."/>
            <person name="Sorensen T."/>
            <person name="Nielsen M.R."/>
            <person name="Sondergaard T.E."/>
            <person name="Sorensen J.L."/>
            <person name="Fitzpatrick D.A."/>
            <person name="Frisvad J.C."/>
            <person name="Nielsen K.L."/>
        </authorList>
    </citation>
    <scope>NUCLEOTIDE SEQUENCE</scope>
    <source>
        <strain evidence="5">IBT 21472</strain>
    </source>
</reference>
<dbReference type="SUPFAM" id="SSF50685">
    <property type="entry name" value="Barwin-like endoglucanases"/>
    <property type="match status" value="1"/>
</dbReference>
<dbReference type="InterPro" id="IPR010829">
    <property type="entry name" value="Cerato-platanin"/>
</dbReference>
<comment type="subcellular location">
    <subcellularLocation>
        <location evidence="1">Secreted</location>
    </subcellularLocation>
</comment>
<proteinExistence type="inferred from homology"/>
<evidence type="ECO:0000256" key="4">
    <source>
        <dbReference type="SAM" id="SignalP"/>
    </source>
</evidence>
<sequence length="152" mass="15695">MKTFSAITCSILATLHLAGAAPATTAVEVSVSYDQKYDVGSSSLNTVSCSDGTYGLESKYHTFGGLPNFPLIGGSPTVSGWGSSNCGQCYQLHYQAGDVDKTINILAIDAAPGGFNIGLEAFNQLTDNQGVALGRVTATYTLIENSACGIKA</sequence>
<comment type="similarity">
    <text evidence="2">Belongs to the cerato-platanin family.</text>
</comment>
<dbReference type="EMBL" id="JAPZBO010000002">
    <property type="protein sequence ID" value="KAJ5325036.1"/>
    <property type="molecule type" value="Genomic_DNA"/>
</dbReference>
<dbReference type="Proteomes" id="UP001147746">
    <property type="component" value="Unassembled WGS sequence"/>
</dbReference>
<dbReference type="AlphaFoldDB" id="A0A9W9HJF7"/>
<dbReference type="Pfam" id="PF07249">
    <property type="entry name" value="Cerato-platanin"/>
    <property type="match status" value="1"/>
</dbReference>